<organism evidence="3 4">
    <name type="scientific">Rugosimonospora africana</name>
    <dbReference type="NCBI Taxonomy" id="556532"/>
    <lineage>
        <taxon>Bacteria</taxon>
        <taxon>Bacillati</taxon>
        <taxon>Actinomycetota</taxon>
        <taxon>Actinomycetes</taxon>
        <taxon>Micromonosporales</taxon>
        <taxon>Micromonosporaceae</taxon>
        <taxon>Rugosimonospora</taxon>
    </lineage>
</organism>
<feature type="compositionally biased region" description="Low complexity" evidence="1">
    <location>
        <begin position="30"/>
        <end position="40"/>
    </location>
</feature>
<gene>
    <name evidence="3" type="ORF">Raf01_71300</name>
</gene>
<sequence>MHHTARISRATVSALIAPLLLAAACTAAPSDRSPSPSASDHTVPGGKPGAAAPTTSPGDDDGAFPLASMAATGQAIEVARRFAAAWSRPNLDAQTWLAGVRVYTAPHYAALLASVDPANVPATTVTGPPTPVSSTTVVLVVDVPTDAGTLRVTCDDMAGQWLVVTTGWEAR</sequence>
<accession>A0A8J3VUS1</accession>
<keyword evidence="2" id="KW-0732">Signal</keyword>
<dbReference type="PROSITE" id="PS51257">
    <property type="entry name" value="PROKAR_LIPOPROTEIN"/>
    <property type="match status" value="1"/>
</dbReference>
<reference evidence="3" key="1">
    <citation type="submission" date="2021-01" db="EMBL/GenBank/DDBJ databases">
        <title>Whole genome shotgun sequence of Rugosimonospora africana NBRC 104875.</title>
        <authorList>
            <person name="Komaki H."/>
            <person name="Tamura T."/>
        </authorList>
    </citation>
    <scope>NUCLEOTIDE SEQUENCE</scope>
    <source>
        <strain evidence="3">NBRC 104875</strain>
    </source>
</reference>
<evidence type="ECO:0000256" key="1">
    <source>
        <dbReference type="SAM" id="MobiDB-lite"/>
    </source>
</evidence>
<evidence type="ECO:0000313" key="4">
    <source>
        <dbReference type="Proteomes" id="UP000642748"/>
    </source>
</evidence>
<evidence type="ECO:0008006" key="5">
    <source>
        <dbReference type="Google" id="ProtNLM"/>
    </source>
</evidence>
<dbReference type="EMBL" id="BONZ01000075">
    <property type="protein sequence ID" value="GIH18958.1"/>
    <property type="molecule type" value="Genomic_DNA"/>
</dbReference>
<keyword evidence="4" id="KW-1185">Reference proteome</keyword>
<name>A0A8J3VUS1_9ACTN</name>
<proteinExistence type="predicted"/>
<dbReference type="AlphaFoldDB" id="A0A8J3VUS1"/>
<dbReference type="RefSeq" id="WP_203922447.1">
    <property type="nucleotide sequence ID" value="NZ_BONZ01000075.1"/>
</dbReference>
<feature type="chain" id="PRO_5039482212" description="Lipoprotein" evidence="2">
    <location>
        <begin position="28"/>
        <end position="171"/>
    </location>
</feature>
<evidence type="ECO:0000256" key="2">
    <source>
        <dbReference type="SAM" id="SignalP"/>
    </source>
</evidence>
<evidence type="ECO:0000313" key="3">
    <source>
        <dbReference type="EMBL" id="GIH18958.1"/>
    </source>
</evidence>
<protein>
    <recommendedName>
        <fullName evidence="5">Lipoprotein</fullName>
    </recommendedName>
</protein>
<feature type="signal peptide" evidence="2">
    <location>
        <begin position="1"/>
        <end position="27"/>
    </location>
</feature>
<feature type="region of interest" description="Disordered" evidence="1">
    <location>
        <begin position="30"/>
        <end position="65"/>
    </location>
</feature>
<dbReference type="Proteomes" id="UP000642748">
    <property type="component" value="Unassembled WGS sequence"/>
</dbReference>
<comment type="caution">
    <text evidence="3">The sequence shown here is derived from an EMBL/GenBank/DDBJ whole genome shotgun (WGS) entry which is preliminary data.</text>
</comment>